<proteinExistence type="predicted"/>
<gene>
    <name evidence="3" type="ORF">SAMN02745664_10589</name>
</gene>
<keyword evidence="4" id="KW-1185">Reference proteome</keyword>
<dbReference type="InterPro" id="IPR006034">
    <property type="entry name" value="Asparaginase/glutaminase-like"/>
</dbReference>
<dbReference type="PRINTS" id="PR00139">
    <property type="entry name" value="ASNGLNASE"/>
</dbReference>
<feature type="domain" description="L-asparaginase N-terminal" evidence="1">
    <location>
        <begin position="7"/>
        <end position="180"/>
    </location>
</feature>
<protein>
    <submittedName>
        <fullName evidence="3">L-asparaginase</fullName>
    </submittedName>
</protein>
<reference evidence="4" key="1">
    <citation type="submission" date="2017-01" db="EMBL/GenBank/DDBJ databases">
        <authorList>
            <person name="Varghese N."/>
            <person name="Submissions S."/>
        </authorList>
    </citation>
    <scope>NUCLEOTIDE SEQUENCE [LARGE SCALE GENOMIC DNA]</scope>
    <source>
        <strain evidence="4">DSM 21768</strain>
    </source>
</reference>
<dbReference type="PANTHER" id="PTHR11707">
    <property type="entry name" value="L-ASPARAGINASE"/>
    <property type="match status" value="1"/>
</dbReference>
<organism evidence="3 4">
    <name type="scientific">Moraxella cuniculi DSM 21768</name>
    <dbReference type="NCBI Taxonomy" id="1122245"/>
    <lineage>
        <taxon>Bacteria</taxon>
        <taxon>Pseudomonadati</taxon>
        <taxon>Pseudomonadota</taxon>
        <taxon>Gammaproteobacteria</taxon>
        <taxon>Moraxellales</taxon>
        <taxon>Moraxellaceae</taxon>
        <taxon>Moraxella</taxon>
    </lineage>
</organism>
<dbReference type="InterPro" id="IPR037152">
    <property type="entry name" value="L-asparaginase_N_sf"/>
</dbReference>
<sequence length="328" mass="35472">MTNLNCCLIYAGGTFGSHGVPLSPLPATVFLPILHNQLSQHGYHVKILDNRIIKDSSTLTASDFVAFYQLILHAYQQGQRRFVLITGTDTLSFLAAFLANALEDFSDISLVITGSMQPLLIATSPDYQTDTASDAWANLSEAIDLAMTHFGVFVQFCHHSFDARNTQKIDSQSDNAFIGATAQFGQTRTHSTTIDESLAKLPMLIQQADNTVIEAIYALPNNPDILANALAGIHRHTRAVILIGFGAGNLPQSESLIAAITKLQQQGIAIISTTMCAYGGVNDNYAAGAWQYQHGVWSAGMLGVAGIYGKALWLALNNQLTQAQWVQS</sequence>
<dbReference type="PROSITE" id="PS51732">
    <property type="entry name" value="ASN_GLN_ASE_3"/>
    <property type="match status" value="1"/>
</dbReference>
<dbReference type="PANTHER" id="PTHR11707:SF28">
    <property type="entry name" value="60 KDA LYSOPHOSPHOLIPASE"/>
    <property type="match status" value="1"/>
</dbReference>
<dbReference type="Pfam" id="PF00710">
    <property type="entry name" value="Asparaginase"/>
    <property type="match status" value="1"/>
</dbReference>
<dbReference type="SFLD" id="SFLDS00057">
    <property type="entry name" value="Glutaminase/Asparaginase"/>
    <property type="match status" value="1"/>
</dbReference>
<dbReference type="InterPro" id="IPR027473">
    <property type="entry name" value="L-asparaginase_C"/>
</dbReference>
<dbReference type="Gene3D" id="3.40.50.40">
    <property type="match status" value="1"/>
</dbReference>
<dbReference type="EMBL" id="FTNU01000005">
    <property type="protein sequence ID" value="SIR88283.1"/>
    <property type="molecule type" value="Genomic_DNA"/>
</dbReference>
<dbReference type="Pfam" id="PF17763">
    <property type="entry name" value="Asparaginase_C"/>
    <property type="match status" value="1"/>
</dbReference>
<dbReference type="SUPFAM" id="SSF53774">
    <property type="entry name" value="Glutaminase/Asparaginase"/>
    <property type="match status" value="1"/>
</dbReference>
<dbReference type="InterPro" id="IPR027474">
    <property type="entry name" value="L-asparaginase_N"/>
</dbReference>
<accession>A0A1N7EJL0</accession>
<dbReference type="GO" id="GO:0004067">
    <property type="term" value="F:asparaginase activity"/>
    <property type="evidence" value="ECO:0007669"/>
    <property type="project" value="UniProtKB-UniRule"/>
</dbReference>
<dbReference type="Proteomes" id="UP000187495">
    <property type="component" value="Unassembled WGS sequence"/>
</dbReference>
<dbReference type="AlphaFoldDB" id="A0A1N7EJL0"/>
<dbReference type="PIRSF" id="PIRSF001220">
    <property type="entry name" value="L-ASNase_gatD"/>
    <property type="match status" value="1"/>
</dbReference>
<evidence type="ECO:0000313" key="3">
    <source>
        <dbReference type="EMBL" id="SIR88283.1"/>
    </source>
</evidence>
<evidence type="ECO:0000313" key="4">
    <source>
        <dbReference type="Proteomes" id="UP000187495"/>
    </source>
</evidence>
<dbReference type="PIRSF" id="PIRSF500176">
    <property type="entry name" value="L_ASNase"/>
    <property type="match status" value="1"/>
</dbReference>
<dbReference type="InterPro" id="IPR040919">
    <property type="entry name" value="Asparaginase_C"/>
</dbReference>
<feature type="domain" description="Asparaginase/glutaminase C-terminal" evidence="2">
    <location>
        <begin position="233"/>
        <end position="313"/>
    </location>
</feature>
<name>A0A1N7EJL0_9GAMM</name>
<dbReference type="RefSeq" id="WP_076555070.1">
    <property type="nucleotide sequence ID" value="NZ_FTNU01000005.1"/>
</dbReference>
<evidence type="ECO:0000259" key="2">
    <source>
        <dbReference type="Pfam" id="PF17763"/>
    </source>
</evidence>
<dbReference type="InterPro" id="IPR036152">
    <property type="entry name" value="Asp/glu_Ase-like_sf"/>
</dbReference>
<dbReference type="SMART" id="SM00870">
    <property type="entry name" value="Asparaginase"/>
    <property type="match status" value="1"/>
</dbReference>
<evidence type="ECO:0000259" key="1">
    <source>
        <dbReference type="Pfam" id="PF00710"/>
    </source>
</evidence>
<dbReference type="Gene3D" id="3.40.50.1170">
    <property type="entry name" value="L-asparaginase, N-terminal domain"/>
    <property type="match status" value="1"/>
</dbReference>
<dbReference type="STRING" id="34061.B0189_03450"/>